<feature type="compositionally biased region" description="Pro residues" evidence="1">
    <location>
        <begin position="150"/>
        <end position="163"/>
    </location>
</feature>
<reference evidence="2" key="1">
    <citation type="submission" date="2020-05" db="EMBL/GenBank/DDBJ databases">
        <title>Mycena genomes resolve the evolution of fungal bioluminescence.</title>
        <authorList>
            <person name="Tsai I.J."/>
        </authorList>
    </citation>
    <scope>NUCLEOTIDE SEQUENCE</scope>
    <source>
        <strain evidence="2">CCC161011</strain>
    </source>
</reference>
<dbReference type="Proteomes" id="UP000620124">
    <property type="component" value="Unassembled WGS sequence"/>
</dbReference>
<evidence type="ECO:0000256" key="1">
    <source>
        <dbReference type="SAM" id="MobiDB-lite"/>
    </source>
</evidence>
<evidence type="ECO:0000313" key="2">
    <source>
        <dbReference type="EMBL" id="KAF7360415.1"/>
    </source>
</evidence>
<feature type="compositionally biased region" description="Basic and acidic residues" evidence="1">
    <location>
        <begin position="64"/>
        <end position="74"/>
    </location>
</feature>
<comment type="caution">
    <text evidence="2">The sequence shown here is derived from an EMBL/GenBank/DDBJ whole genome shotgun (WGS) entry which is preliminary data.</text>
</comment>
<keyword evidence="3" id="KW-1185">Reference proteome</keyword>
<gene>
    <name evidence="2" type="ORF">MVEN_00771500</name>
</gene>
<feature type="compositionally biased region" description="Basic and acidic residues" evidence="1">
    <location>
        <begin position="88"/>
        <end position="103"/>
    </location>
</feature>
<dbReference type="EMBL" id="JACAZI010000005">
    <property type="protein sequence ID" value="KAF7360415.1"/>
    <property type="molecule type" value="Genomic_DNA"/>
</dbReference>
<evidence type="ECO:0000313" key="3">
    <source>
        <dbReference type="Proteomes" id="UP000620124"/>
    </source>
</evidence>
<proteinExistence type="predicted"/>
<dbReference type="OrthoDB" id="10369986at2759"/>
<name>A0A8H7D3T3_9AGAR</name>
<protein>
    <submittedName>
        <fullName evidence="2">Uncharacterized protein</fullName>
    </submittedName>
</protein>
<sequence>MLHRTEQYSFRWRHEQLRESLGVYNQHRPTFDSHPHSVRLTPTIHTFPCPLTTLTYLPPNPTLDVEKAAPKTDEATPGVTAATDAVVDENKPLDTAAEAKEDIPPAPEPTKTEGTSLVPDASGLDSLEPPKPPGDTPRGSTNNPTSGRPRPNPKPRPPPSGGR</sequence>
<organism evidence="2 3">
    <name type="scientific">Mycena venus</name>
    <dbReference type="NCBI Taxonomy" id="2733690"/>
    <lineage>
        <taxon>Eukaryota</taxon>
        <taxon>Fungi</taxon>
        <taxon>Dikarya</taxon>
        <taxon>Basidiomycota</taxon>
        <taxon>Agaricomycotina</taxon>
        <taxon>Agaricomycetes</taxon>
        <taxon>Agaricomycetidae</taxon>
        <taxon>Agaricales</taxon>
        <taxon>Marasmiineae</taxon>
        <taxon>Mycenaceae</taxon>
        <taxon>Mycena</taxon>
    </lineage>
</organism>
<accession>A0A8H7D3T3</accession>
<dbReference type="AlphaFoldDB" id="A0A8H7D3T3"/>
<feature type="region of interest" description="Disordered" evidence="1">
    <location>
        <begin position="64"/>
        <end position="163"/>
    </location>
</feature>